<reference evidence="6" key="1">
    <citation type="submission" date="2021-12" db="EMBL/GenBank/DDBJ databases">
        <title>Draft genome sequence of Corynebacterium ammoniagenes strain T-723.</title>
        <authorList>
            <person name="Matsuzawa M."/>
            <person name="Hiratani M."/>
            <person name="Abe I."/>
            <person name="Tsuji Y."/>
            <person name="Nakamura J."/>
        </authorList>
    </citation>
    <scope>NUCLEOTIDE SEQUENCE</scope>
    <source>
        <strain evidence="6">T-723</strain>
    </source>
</reference>
<evidence type="ECO:0000256" key="4">
    <source>
        <dbReference type="ARBA" id="ARBA00023136"/>
    </source>
</evidence>
<gene>
    <name evidence="6" type="ORF">CAT723_01360</name>
</gene>
<dbReference type="RefSeq" id="WP_003848328.1">
    <property type="nucleotide sequence ID" value="NZ_BQKK01000001.1"/>
</dbReference>
<name>A0AAV5G3V4_CORAM</name>
<feature type="transmembrane region" description="Helical" evidence="5">
    <location>
        <begin position="231"/>
        <end position="252"/>
    </location>
</feature>
<accession>A0AAV5G3V4</accession>
<dbReference type="InterPro" id="IPR000292">
    <property type="entry name" value="For/NO2_transpt"/>
</dbReference>
<feature type="transmembrane region" description="Helical" evidence="5">
    <location>
        <begin position="154"/>
        <end position="175"/>
    </location>
</feature>
<dbReference type="GO" id="GO:0015499">
    <property type="term" value="F:formate transmembrane transporter activity"/>
    <property type="evidence" value="ECO:0007669"/>
    <property type="project" value="TreeGrafter"/>
</dbReference>
<organism evidence="6 7">
    <name type="scientific">Corynebacterium ammoniagenes</name>
    <name type="common">Brevibacterium ammoniagenes</name>
    <dbReference type="NCBI Taxonomy" id="1697"/>
    <lineage>
        <taxon>Bacteria</taxon>
        <taxon>Bacillati</taxon>
        <taxon>Actinomycetota</taxon>
        <taxon>Actinomycetes</taxon>
        <taxon>Mycobacteriales</taxon>
        <taxon>Corynebacteriaceae</taxon>
        <taxon>Corynebacterium</taxon>
    </lineage>
</organism>
<dbReference type="Proteomes" id="UP001054925">
    <property type="component" value="Unassembled WGS sequence"/>
</dbReference>
<dbReference type="Pfam" id="PF01226">
    <property type="entry name" value="Form_Nir_trans"/>
    <property type="match status" value="1"/>
</dbReference>
<evidence type="ECO:0000256" key="3">
    <source>
        <dbReference type="ARBA" id="ARBA00022989"/>
    </source>
</evidence>
<feature type="transmembrane region" description="Helical" evidence="5">
    <location>
        <begin position="182"/>
        <end position="211"/>
    </location>
</feature>
<evidence type="ECO:0000313" key="6">
    <source>
        <dbReference type="EMBL" id="GJN41657.1"/>
    </source>
</evidence>
<evidence type="ECO:0000256" key="5">
    <source>
        <dbReference type="SAM" id="Phobius"/>
    </source>
</evidence>
<feature type="transmembrane region" description="Helical" evidence="5">
    <location>
        <begin position="59"/>
        <end position="90"/>
    </location>
</feature>
<feature type="transmembrane region" description="Helical" evidence="5">
    <location>
        <begin position="25"/>
        <end position="47"/>
    </location>
</feature>
<dbReference type="Gene3D" id="1.20.1080.10">
    <property type="entry name" value="Glycerol uptake facilitator protein"/>
    <property type="match status" value="1"/>
</dbReference>
<keyword evidence="2 5" id="KW-0812">Transmembrane</keyword>
<dbReference type="GO" id="GO:0005886">
    <property type="term" value="C:plasma membrane"/>
    <property type="evidence" value="ECO:0007669"/>
    <property type="project" value="TreeGrafter"/>
</dbReference>
<dbReference type="InterPro" id="IPR023271">
    <property type="entry name" value="Aquaporin-like"/>
</dbReference>
<evidence type="ECO:0000256" key="1">
    <source>
        <dbReference type="ARBA" id="ARBA00004141"/>
    </source>
</evidence>
<dbReference type="PANTHER" id="PTHR30520:SF8">
    <property type="entry name" value="NITRITE TRANSPORTER NIRC"/>
    <property type="match status" value="1"/>
</dbReference>
<comment type="caution">
    <text evidence="6">The sequence shown here is derived from an EMBL/GenBank/DDBJ whole genome shotgun (WGS) entry which is preliminary data.</text>
</comment>
<dbReference type="PANTHER" id="PTHR30520">
    <property type="entry name" value="FORMATE TRANSPORTER-RELATED"/>
    <property type="match status" value="1"/>
</dbReference>
<comment type="subcellular location">
    <subcellularLocation>
        <location evidence="1">Membrane</location>
        <topology evidence="1">Multi-pass membrane protein</topology>
    </subcellularLocation>
</comment>
<dbReference type="EMBL" id="BQKK01000001">
    <property type="protein sequence ID" value="GJN41657.1"/>
    <property type="molecule type" value="Genomic_DNA"/>
</dbReference>
<keyword evidence="3 5" id="KW-1133">Transmembrane helix</keyword>
<dbReference type="AlphaFoldDB" id="A0AAV5G3V4"/>
<keyword evidence="4 5" id="KW-0472">Membrane</keyword>
<evidence type="ECO:0000313" key="7">
    <source>
        <dbReference type="Proteomes" id="UP001054925"/>
    </source>
</evidence>
<feature type="transmembrane region" description="Helical" evidence="5">
    <location>
        <begin position="102"/>
        <end position="124"/>
    </location>
</feature>
<protein>
    <submittedName>
        <fullName evidence="6">Formate transporter</fullName>
    </submittedName>
</protein>
<sequence length="261" mass="27476">MSLNESIEAGVSKKLVLFDQDQPRFAVRGILAGAYLALGTAFAGVAGQVTENLAPGTGSIVFAALFGLGLFSIVILGAELATGSMMFFCYGAATKQHSWGKGVWMVFLTTIYNLIGVVIIGAALGMSAKFADMDPTHLLSTISIGKVEKPIDGMLVEGMVANFVVNMAIIGGILAKEVVSKFFVIVPIIAIFVGLSTEHVIANFCVMVIALFSSDPIPAAMTVGSISINWVVVWIGNFIGGGLLMGGVYAWLNKGPKEYRD</sequence>
<proteinExistence type="predicted"/>
<evidence type="ECO:0000256" key="2">
    <source>
        <dbReference type="ARBA" id="ARBA00022692"/>
    </source>
</evidence>